<accession>A6HNF6</accession>
<dbReference type="Proteomes" id="UP000234681">
    <property type="component" value="Chromosome 3"/>
</dbReference>
<sequence>MTREATACSVPSASPWQQSIQKADSTNPDPGVRAIIAFKTAKRERKIPSQH</sequence>
<feature type="region of interest" description="Disordered" evidence="1">
    <location>
        <begin position="1"/>
        <end position="31"/>
    </location>
</feature>
<name>A6HNF6_RAT</name>
<protein>
    <submittedName>
        <fullName evidence="2">RCG27064</fullName>
    </submittedName>
</protein>
<evidence type="ECO:0000313" key="2">
    <source>
        <dbReference type="EMBL" id="EDL79557.1"/>
    </source>
</evidence>
<gene>
    <name evidence="2" type="ORF">rCG_27064</name>
</gene>
<reference evidence="3" key="1">
    <citation type="submission" date="2005-09" db="EMBL/GenBank/DDBJ databases">
        <authorList>
            <person name="Mural R.J."/>
            <person name="Li P.W."/>
            <person name="Adams M.D."/>
            <person name="Amanatides P.G."/>
            <person name="Baden-Tillson H."/>
            <person name="Barnstead M."/>
            <person name="Chin S.H."/>
            <person name="Dew I."/>
            <person name="Evans C.A."/>
            <person name="Ferriera S."/>
            <person name="Flanigan M."/>
            <person name="Fosler C."/>
            <person name="Glodek A."/>
            <person name="Gu Z."/>
            <person name="Holt R.A."/>
            <person name="Jennings D."/>
            <person name="Kraft C.L."/>
            <person name="Lu F."/>
            <person name="Nguyen T."/>
            <person name="Nusskern D.R."/>
            <person name="Pfannkoch C.M."/>
            <person name="Sitter C."/>
            <person name="Sutton G.G."/>
            <person name="Venter J.C."/>
            <person name="Wang Z."/>
            <person name="Woodage T."/>
            <person name="Zheng X.H."/>
            <person name="Zhong F."/>
        </authorList>
    </citation>
    <scope>NUCLEOTIDE SEQUENCE [LARGE SCALE GENOMIC DNA]</scope>
    <source>
        <strain>BN</strain>
        <strain evidence="3">Sprague-Dawley</strain>
    </source>
</reference>
<proteinExistence type="predicted"/>
<dbReference type="EMBL" id="CH473949">
    <property type="protein sequence ID" value="EDL79557.1"/>
    <property type="molecule type" value="Genomic_DNA"/>
</dbReference>
<organism evidence="2 3">
    <name type="scientific">Rattus norvegicus</name>
    <name type="common">Rat</name>
    <dbReference type="NCBI Taxonomy" id="10116"/>
    <lineage>
        <taxon>Eukaryota</taxon>
        <taxon>Metazoa</taxon>
        <taxon>Chordata</taxon>
        <taxon>Craniata</taxon>
        <taxon>Vertebrata</taxon>
        <taxon>Euteleostomi</taxon>
        <taxon>Mammalia</taxon>
        <taxon>Eutheria</taxon>
        <taxon>Euarchontoglires</taxon>
        <taxon>Glires</taxon>
        <taxon>Rodentia</taxon>
        <taxon>Myomorpha</taxon>
        <taxon>Muroidea</taxon>
        <taxon>Muridae</taxon>
        <taxon>Murinae</taxon>
        <taxon>Rattus</taxon>
    </lineage>
</organism>
<evidence type="ECO:0000313" key="3">
    <source>
        <dbReference type="Proteomes" id="UP000234681"/>
    </source>
</evidence>
<feature type="compositionally biased region" description="Polar residues" evidence="1">
    <location>
        <begin position="9"/>
        <end position="28"/>
    </location>
</feature>
<dbReference type="AlphaFoldDB" id="A6HNF6"/>
<evidence type="ECO:0000256" key="1">
    <source>
        <dbReference type="SAM" id="MobiDB-lite"/>
    </source>
</evidence>